<dbReference type="EMBL" id="LRGB01002451">
    <property type="protein sequence ID" value="KZS07522.1"/>
    <property type="molecule type" value="Genomic_DNA"/>
</dbReference>
<sequence>MFREIKRKSFPQDGVAVLRDSFAIRGEIEIFKKEIVNFESALMCRQCLISSNIIMPFKFH</sequence>
<dbReference type="Proteomes" id="UP000076858">
    <property type="component" value="Unassembled WGS sequence"/>
</dbReference>
<accession>A0A164Q8C7</accession>
<comment type="caution">
    <text evidence="1">The sequence shown here is derived from an EMBL/GenBank/DDBJ whole genome shotgun (WGS) entry which is preliminary data.</text>
</comment>
<gene>
    <name evidence="1" type="ORF">APZ42_028662</name>
</gene>
<keyword evidence="2" id="KW-1185">Reference proteome</keyword>
<evidence type="ECO:0000313" key="1">
    <source>
        <dbReference type="EMBL" id="KZS07522.1"/>
    </source>
</evidence>
<evidence type="ECO:0000313" key="2">
    <source>
        <dbReference type="Proteomes" id="UP000076858"/>
    </source>
</evidence>
<dbReference type="AlphaFoldDB" id="A0A164Q8C7"/>
<organism evidence="1 2">
    <name type="scientific">Daphnia magna</name>
    <dbReference type="NCBI Taxonomy" id="35525"/>
    <lineage>
        <taxon>Eukaryota</taxon>
        <taxon>Metazoa</taxon>
        <taxon>Ecdysozoa</taxon>
        <taxon>Arthropoda</taxon>
        <taxon>Crustacea</taxon>
        <taxon>Branchiopoda</taxon>
        <taxon>Diplostraca</taxon>
        <taxon>Cladocera</taxon>
        <taxon>Anomopoda</taxon>
        <taxon>Daphniidae</taxon>
        <taxon>Daphnia</taxon>
    </lineage>
</organism>
<protein>
    <submittedName>
        <fullName evidence="1">Uncharacterized protein</fullName>
    </submittedName>
</protein>
<name>A0A164Q8C7_9CRUS</name>
<proteinExistence type="predicted"/>
<reference evidence="1 2" key="1">
    <citation type="submission" date="2016-03" db="EMBL/GenBank/DDBJ databases">
        <title>EvidentialGene: Evidence-directed Construction of Genes on Genomes.</title>
        <authorList>
            <person name="Gilbert D.G."/>
            <person name="Choi J.-H."/>
            <person name="Mockaitis K."/>
            <person name="Colbourne J."/>
            <person name="Pfrender M."/>
        </authorList>
    </citation>
    <scope>NUCLEOTIDE SEQUENCE [LARGE SCALE GENOMIC DNA]</scope>
    <source>
        <strain evidence="1 2">Xinb3</strain>
        <tissue evidence="1">Complete organism</tissue>
    </source>
</reference>